<sequence length="327" mass="35897">MSKSIRKQLIDALSQADGQFLSGQSLADVIGCSRTAIWKHIEDLRKSGFELEAVRKKGYRIISKPDQLTENEILLGLETESMGRHILYFETTVSTQIIAHQAAVDGAPEGTLIIAEEQTGGKGRMARSWHSSKQKGIWMSLIIRPQLTLDKAPQFTLIAAIAAARAIEGVTGLEPEIKWPNDLLFNGKKLTGILTELQAEADKINFVVIGVGINVNQNEEDFPPFVRGLATSLAIESGTNISRTALTQSFLKNFERYYHLYIEKGFAPLKIIWESYAASIGKNIIAKTVTGEITGKAIGITDNGVLKIQDHGGNIHHVYSADIEIIS</sequence>
<feature type="DNA-binding region" description="H-T-H motif" evidence="3">
    <location>
        <begin position="23"/>
        <end position="42"/>
    </location>
</feature>
<dbReference type="InterPro" id="IPR030855">
    <property type="entry name" value="Bifunct_BirA"/>
</dbReference>
<accession>A0A942UMU3</accession>
<reference evidence="5 6" key="1">
    <citation type="submission" date="2021-05" db="EMBL/GenBank/DDBJ databases">
        <title>Novel Bacillus species.</title>
        <authorList>
            <person name="Liu G."/>
        </authorList>
    </citation>
    <scope>NUCLEOTIDE SEQUENCE [LARGE SCALE GENOMIC DNA]</scope>
    <source>
        <strain evidence="5 6">FJAT-49682</strain>
    </source>
</reference>
<dbReference type="InterPro" id="IPR013196">
    <property type="entry name" value="HTH_11"/>
</dbReference>
<dbReference type="GO" id="GO:0009249">
    <property type="term" value="P:protein lipoylation"/>
    <property type="evidence" value="ECO:0007669"/>
    <property type="project" value="UniProtKB-ARBA"/>
</dbReference>
<feature type="domain" description="BPL/LPL catalytic" evidence="4">
    <location>
        <begin position="68"/>
        <end position="262"/>
    </location>
</feature>
<evidence type="ECO:0000256" key="3">
    <source>
        <dbReference type="HAMAP-Rule" id="MF_00978"/>
    </source>
</evidence>
<dbReference type="PROSITE" id="PS51733">
    <property type="entry name" value="BPL_LPL_CATALYTIC"/>
    <property type="match status" value="1"/>
</dbReference>
<dbReference type="GO" id="GO:0004077">
    <property type="term" value="F:biotin--[biotin carboxyl-carrier protein] ligase activity"/>
    <property type="evidence" value="ECO:0007669"/>
    <property type="project" value="UniProtKB-UniRule"/>
</dbReference>
<feature type="binding site" evidence="3">
    <location>
        <position position="118"/>
    </location>
    <ligand>
        <name>biotin</name>
        <dbReference type="ChEBI" id="CHEBI:57586"/>
    </ligand>
</feature>
<dbReference type="GO" id="GO:0005737">
    <property type="term" value="C:cytoplasm"/>
    <property type="evidence" value="ECO:0007669"/>
    <property type="project" value="TreeGrafter"/>
</dbReference>
<evidence type="ECO:0000256" key="2">
    <source>
        <dbReference type="ARBA" id="ARBA00023267"/>
    </source>
</evidence>
<evidence type="ECO:0000256" key="1">
    <source>
        <dbReference type="ARBA" id="ARBA00022598"/>
    </source>
</evidence>
<dbReference type="HAMAP" id="MF_00978">
    <property type="entry name" value="Bifunct_BirA"/>
    <property type="match status" value="1"/>
</dbReference>
<dbReference type="InterPro" id="IPR045864">
    <property type="entry name" value="aa-tRNA-synth_II/BPL/LPL"/>
</dbReference>
<dbReference type="InterPro" id="IPR004143">
    <property type="entry name" value="BPL_LPL_catalytic"/>
</dbReference>
<dbReference type="Pfam" id="PF08279">
    <property type="entry name" value="HTH_11"/>
    <property type="match status" value="1"/>
</dbReference>
<organism evidence="5 6">
    <name type="scientific">Lederbergia citrea</name>
    <dbReference type="NCBI Taxonomy" id="2833581"/>
    <lineage>
        <taxon>Bacteria</taxon>
        <taxon>Bacillati</taxon>
        <taxon>Bacillota</taxon>
        <taxon>Bacilli</taxon>
        <taxon>Bacillales</taxon>
        <taxon>Bacillaceae</taxon>
        <taxon>Lederbergia</taxon>
    </lineage>
</organism>
<keyword evidence="3" id="KW-0678">Repressor</keyword>
<dbReference type="PANTHER" id="PTHR12835">
    <property type="entry name" value="BIOTIN PROTEIN LIGASE"/>
    <property type="match status" value="1"/>
</dbReference>
<evidence type="ECO:0000313" key="6">
    <source>
        <dbReference type="Proteomes" id="UP000676456"/>
    </source>
</evidence>
<dbReference type="Gene3D" id="2.30.30.100">
    <property type="match status" value="1"/>
</dbReference>
<dbReference type="Pfam" id="PF02237">
    <property type="entry name" value="BPL_C"/>
    <property type="match status" value="1"/>
</dbReference>
<keyword evidence="2 3" id="KW-0092">Biotin</keyword>
<evidence type="ECO:0000313" key="5">
    <source>
        <dbReference type="EMBL" id="MBS4222182.1"/>
    </source>
</evidence>
<dbReference type="EMBL" id="JAGYPN010000001">
    <property type="protein sequence ID" value="MBS4222182.1"/>
    <property type="molecule type" value="Genomic_DNA"/>
</dbReference>
<feature type="binding site" evidence="3">
    <location>
        <position position="189"/>
    </location>
    <ligand>
        <name>biotin</name>
        <dbReference type="ChEBI" id="CHEBI:57586"/>
    </ligand>
</feature>
<keyword evidence="3" id="KW-0805">Transcription regulation</keyword>
<dbReference type="Gene3D" id="1.10.10.10">
    <property type="entry name" value="Winged helix-like DNA-binding domain superfamily/Winged helix DNA-binding domain"/>
    <property type="match status" value="1"/>
</dbReference>
<proteinExistence type="inferred from homology"/>
<dbReference type="PANTHER" id="PTHR12835:SF5">
    <property type="entry name" value="BIOTIN--PROTEIN LIGASE"/>
    <property type="match status" value="1"/>
</dbReference>
<dbReference type="AlphaFoldDB" id="A0A942UMU3"/>
<dbReference type="SUPFAM" id="SSF46785">
    <property type="entry name" value="Winged helix' DNA-binding domain"/>
    <property type="match status" value="1"/>
</dbReference>
<dbReference type="Pfam" id="PF03099">
    <property type="entry name" value="BPL_LplA_LipB"/>
    <property type="match status" value="1"/>
</dbReference>
<keyword evidence="3" id="KW-0067">ATP-binding</keyword>
<dbReference type="NCBIfam" id="TIGR00121">
    <property type="entry name" value="birA_ligase"/>
    <property type="match status" value="1"/>
</dbReference>
<dbReference type="GO" id="GO:0003677">
    <property type="term" value="F:DNA binding"/>
    <property type="evidence" value="ECO:0007669"/>
    <property type="project" value="UniProtKB-UniRule"/>
</dbReference>
<keyword evidence="3" id="KW-0804">Transcription</keyword>
<comment type="function">
    <text evidence="3">Acts both as a biotin--[acetyl-CoA-carboxylase] ligase and a repressor.</text>
</comment>
<comment type="catalytic activity">
    <reaction evidence="3">
        <text>biotin + L-lysyl-[protein] + ATP = N(6)-biotinyl-L-lysyl-[protein] + AMP + diphosphate + H(+)</text>
        <dbReference type="Rhea" id="RHEA:11756"/>
        <dbReference type="Rhea" id="RHEA-COMP:9752"/>
        <dbReference type="Rhea" id="RHEA-COMP:10505"/>
        <dbReference type="ChEBI" id="CHEBI:15378"/>
        <dbReference type="ChEBI" id="CHEBI:29969"/>
        <dbReference type="ChEBI" id="CHEBI:30616"/>
        <dbReference type="ChEBI" id="CHEBI:33019"/>
        <dbReference type="ChEBI" id="CHEBI:57586"/>
        <dbReference type="ChEBI" id="CHEBI:83144"/>
        <dbReference type="ChEBI" id="CHEBI:456215"/>
        <dbReference type="EC" id="6.3.4.15"/>
    </reaction>
</comment>
<comment type="caution">
    <text evidence="3">Lacks conserved residue(s) required for the propagation of feature annotation.</text>
</comment>
<dbReference type="GO" id="GO:0006355">
    <property type="term" value="P:regulation of DNA-templated transcription"/>
    <property type="evidence" value="ECO:0007669"/>
    <property type="project" value="UniProtKB-UniRule"/>
</dbReference>
<dbReference type="EC" id="6.3.4.15" evidence="3"/>
<keyword evidence="3" id="KW-0238">DNA-binding</keyword>
<dbReference type="CDD" id="cd16442">
    <property type="entry name" value="BPL"/>
    <property type="match status" value="1"/>
</dbReference>
<keyword evidence="3" id="KW-0547">Nucleotide-binding</keyword>
<comment type="caution">
    <text evidence="5">The sequence shown here is derived from an EMBL/GenBank/DDBJ whole genome shotgun (WGS) entry which is preliminary data.</text>
</comment>
<dbReference type="InterPro" id="IPR004408">
    <property type="entry name" value="Biotin_CoA_COase_ligase"/>
</dbReference>
<dbReference type="Proteomes" id="UP000676456">
    <property type="component" value="Unassembled WGS sequence"/>
</dbReference>
<comment type="similarity">
    <text evidence="3">Belongs to the biotin--protein ligase family.</text>
</comment>
<name>A0A942UMU3_9BACI</name>
<dbReference type="RefSeq" id="WP_213097144.1">
    <property type="nucleotide sequence ID" value="NZ_JAGYPN010000001.1"/>
</dbReference>
<dbReference type="InterPro" id="IPR003142">
    <property type="entry name" value="BPL_C"/>
</dbReference>
<dbReference type="SUPFAM" id="SSF55681">
    <property type="entry name" value="Class II aaRS and biotin synthetases"/>
    <property type="match status" value="1"/>
</dbReference>
<gene>
    <name evidence="3" type="primary">birA</name>
    <name evidence="5" type="ORF">KHA91_05355</name>
</gene>
<dbReference type="GO" id="GO:0016740">
    <property type="term" value="F:transferase activity"/>
    <property type="evidence" value="ECO:0007669"/>
    <property type="project" value="UniProtKB-ARBA"/>
</dbReference>
<dbReference type="Gene3D" id="3.30.930.10">
    <property type="entry name" value="Bira Bifunctional Protein, Domain 2"/>
    <property type="match status" value="1"/>
</dbReference>
<keyword evidence="6" id="KW-1185">Reference proteome</keyword>
<dbReference type="InterPro" id="IPR036388">
    <property type="entry name" value="WH-like_DNA-bd_sf"/>
</dbReference>
<protein>
    <recommendedName>
        <fullName evidence="3">Bifunctional ligase/repressor BirA</fullName>
    </recommendedName>
    <alternativeName>
        <fullName evidence="3">Biotin--[acetyl-CoA-carboxylase] ligase</fullName>
        <ecNumber evidence="3">6.3.4.15</ecNumber>
    </alternativeName>
    <alternativeName>
        <fullName evidence="3">Biotin--protein ligase</fullName>
    </alternativeName>
    <alternativeName>
        <fullName evidence="3">Biotin-[acetyl-CoA carboxylase] synthetase</fullName>
    </alternativeName>
</protein>
<keyword evidence="1 3" id="KW-0436">Ligase</keyword>
<dbReference type="InterPro" id="IPR036390">
    <property type="entry name" value="WH_DNA-bd_sf"/>
</dbReference>
<dbReference type="GO" id="GO:0005524">
    <property type="term" value="F:ATP binding"/>
    <property type="evidence" value="ECO:0007669"/>
    <property type="project" value="UniProtKB-UniRule"/>
</dbReference>
<evidence type="ECO:0000259" key="4">
    <source>
        <dbReference type="PROSITE" id="PS51733"/>
    </source>
</evidence>